<dbReference type="Proteomes" id="UP000669060">
    <property type="component" value="Unassembled WGS sequence"/>
</dbReference>
<dbReference type="InterPro" id="IPR035094">
    <property type="entry name" value="EgtD"/>
</dbReference>
<dbReference type="GO" id="GO:0052706">
    <property type="term" value="F:L-histidine N(alpha)-methyltransferase activity"/>
    <property type="evidence" value="ECO:0007669"/>
    <property type="project" value="UniProtKB-EC"/>
</dbReference>
<name>A0ABS3TKV9_9PSED</name>
<dbReference type="PIRSF" id="PIRSF018005">
    <property type="entry name" value="UCP018005"/>
    <property type="match status" value="1"/>
</dbReference>
<reference evidence="4 5" key="1">
    <citation type="submission" date="2020-12" db="EMBL/GenBank/DDBJ databases">
        <title>Pseudomonas schmalbachii sp. nov. isolated from millipede gut.</title>
        <authorList>
            <person name="Shelomi M."/>
        </authorList>
    </citation>
    <scope>NUCLEOTIDE SEQUENCE [LARGE SCALE GENOMIC DNA]</scope>
    <source>
        <strain evidence="4 5">Milli4</strain>
    </source>
</reference>
<dbReference type="NCBIfam" id="TIGR03438">
    <property type="entry name" value="egtD_ergothio"/>
    <property type="match status" value="1"/>
</dbReference>
<dbReference type="SUPFAM" id="SSF53335">
    <property type="entry name" value="S-adenosyl-L-methionine-dependent methyltransferases"/>
    <property type="match status" value="1"/>
</dbReference>
<evidence type="ECO:0000256" key="2">
    <source>
        <dbReference type="ARBA" id="ARBA00022679"/>
    </source>
</evidence>
<proteinExistence type="predicted"/>
<evidence type="ECO:0000256" key="1">
    <source>
        <dbReference type="ARBA" id="ARBA00022603"/>
    </source>
</evidence>
<sequence length="320" mass="36244">MALAVNFHDRLAHDDSASLRDEVLAGFAAGPKRLAPKFFYDRRGSELFEQITRLPEYYLTRTEEGILASAADDIADRLGRDVTLVELGSGASRKVRLLLEALRPARYLGIDISRDFLLSSTQRLADDYPWLNVHALHADFSHPLALPRPLDDGRPVAFFPGSSIGNFTPNEARIFLRNLHRLLPRGGGLLIGVDLAKDPRILEAAYNDSAGVTAAFNLNLLQRIRRELDTDLDPSRFRHHAFYNEAQSRIEMHLLSTRPQTVRVEGRRFMFRDGESLHTENSCKYSIDAFRELAGSSGFRPAALWTDPQQWFSVHYLTRE</sequence>
<dbReference type="GO" id="GO:0032259">
    <property type="term" value="P:methylation"/>
    <property type="evidence" value="ECO:0007669"/>
    <property type="project" value="UniProtKB-KW"/>
</dbReference>
<organism evidence="4 5">
    <name type="scientific">Pseudomonas schmalbachii</name>
    <dbReference type="NCBI Taxonomy" id="2816993"/>
    <lineage>
        <taxon>Bacteria</taxon>
        <taxon>Pseudomonadati</taxon>
        <taxon>Pseudomonadota</taxon>
        <taxon>Gammaproteobacteria</taxon>
        <taxon>Pseudomonadales</taxon>
        <taxon>Pseudomonadaceae</taxon>
        <taxon>Pseudomonas</taxon>
    </lineage>
</organism>
<protein>
    <submittedName>
        <fullName evidence="4">L-histidine N(Alpha)-methyltransferase</fullName>
        <ecNumber evidence="4">2.1.1.44</ecNumber>
    </submittedName>
</protein>
<dbReference type="RefSeq" id="WP_208312085.1">
    <property type="nucleotide sequence ID" value="NZ_JAELYA010000001.1"/>
</dbReference>
<dbReference type="EC" id="2.1.1.44" evidence="4"/>
<dbReference type="EMBL" id="JAELYA010000001">
    <property type="protein sequence ID" value="MBO3274295.1"/>
    <property type="molecule type" value="Genomic_DNA"/>
</dbReference>
<dbReference type="InterPro" id="IPR017804">
    <property type="entry name" value="MeTrfase_EgtD-like"/>
</dbReference>
<gene>
    <name evidence="4" type="primary">egtD</name>
    <name evidence="4" type="ORF">JFY56_03570</name>
</gene>
<dbReference type="InterPro" id="IPR029063">
    <property type="entry name" value="SAM-dependent_MTases_sf"/>
</dbReference>
<dbReference type="Gene3D" id="3.40.50.150">
    <property type="entry name" value="Vaccinia Virus protein VP39"/>
    <property type="match status" value="1"/>
</dbReference>
<evidence type="ECO:0000313" key="4">
    <source>
        <dbReference type="EMBL" id="MBO3274295.1"/>
    </source>
</evidence>
<dbReference type="InterPro" id="IPR051128">
    <property type="entry name" value="EgtD_Methyltrsf_superfamily"/>
</dbReference>
<keyword evidence="5" id="KW-1185">Reference proteome</keyword>
<dbReference type="InterPro" id="IPR019257">
    <property type="entry name" value="MeTrfase_dom"/>
</dbReference>
<evidence type="ECO:0000259" key="3">
    <source>
        <dbReference type="Pfam" id="PF10017"/>
    </source>
</evidence>
<keyword evidence="2 4" id="KW-0808">Transferase</keyword>
<dbReference type="CDD" id="cd02440">
    <property type="entry name" value="AdoMet_MTases"/>
    <property type="match status" value="1"/>
</dbReference>
<feature type="domain" description="Histidine-specific methyltransferase SAM-dependent" evidence="3">
    <location>
        <begin position="20"/>
        <end position="318"/>
    </location>
</feature>
<dbReference type="PANTHER" id="PTHR43397">
    <property type="entry name" value="ERGOTHIONEINE BIOSYNTHESIS PROTEIN 1"/>
    <property type="match status" value="1"/>
</dbReference>
<evidence type="ECO:0000313" key="5">
    <source>
        <dbReference type="Proteomes" id="UP000669060"/>
    </source>
</evidence>
<comment type="caution">
    <text evidence="4">The sequence shown here is derived from an EMBL/GenBank/DDBJ whole genome shotgun (WGS) entry which is preliminary data.</text>
</comment>
<keyword evidence="1 4" id="KW-0489">Methyltransferase</keyword>
<dbReference type="PANTHER" id="PTHR43397:SF1">
    <property type="entry name" value="ERGOTHIONEINE BIOSYNTHESIS PROTEIN 1"/>
    <property type="match status" value="1"/>
</dbReference>
<dbReference type="Pfam" id="PF10017">
    <property type="entry name" value="Methyltransf_33"/>
    <property type="match status" value="1"/>
</dbReference>
<accession>A0ABS3TKV9</accession>